<dbReference type="SUPFAM" id="SSF50978">
    <property type="entry name" value="WD40 repeat-like"/>
    <property type="match status" value="1"/>
</dbReference>
<proteinExistence type="predicted"/>
<dbReference type="Proteomes" id="UP000784294">
    <property type="component" value="Unassembled WGS sequence"/>
</dbReference>
<comment type="caution">
    <text evidence="2">The sequence shown here is derived from an EMBL/GenBank/DDBJ whole genome shotgun (WGS) entry which is preliminary data.</text>
</comment>
<evidence type="ECO:0000313" key="3">
    <source>
        <dbReference type="Proteomes" id="UP000784294"/>
    </source>
</evidence>
<name>A0A448XD71_9PLAT</name>
<dbReference type="OrthoDB" id="2096344at2759"/>
<accession>A0A448XD71</accession>
<dbReference type="Gene3D" id="2.130.10.10">
    <property type="entry name" value="YVTN repeat-like/Quinoprotein amine dehydrogenase"/>
    <property type="match status" value="1"/>
</dbReference>
<dbReference type="Pfam" id="PF00400">
    <property type="entry name" value="WD40"/>
    <property type="match status" value="1"/>
</dbReference>
<dbReference type="EMBL" id="CAAALY010246941">
    <property type="protein sequence ID" value="VEL34074.1"/>
    <property type="molecule type" value="Genomic_DNA"/>
</dbReference>
<evidence type="ECO:0000313" key="2">
    <source>
        <dbReference type="EMBL" id="VEL34074.1"/>
    </source>
</evidence>
<dbReference type="AlphaFoldDB" id="A0A448XD71"/>
<dbReference type="InterPro" id="IPR036322">
    <property type="entry name" value="WD40_repeat_dom_sf"/>
</dbReference>
<keyword evidence="3" id="KW-1185">Reference proteome</keyword>
<organism evidence="2 3">
    <name type="scientific">Protopolystoma xenopodis</name>
    <dbReference type="NCBI Taxonomy" id="117903"/>
    <lineage>
        <taxon>Eukaryota</taxon>
        <taxon>Metazoa</taxon>
        <taxon>Spiralia</taxon>
        <taxon>Lophotrochozoa</taxon>
        <taxon>Platyhelminthes</taxon>
        <taxon>Monogenea</taxon>
        <taxon>Polyopisthocotylea</taxon>
        <taxon>Polystomatidea</taxon>
        <taxon>Polystomatidae</taxon>
        <taxon>Protopolystoma</taxon>
    </lineage>
</organism>
<feature type="compositionally biased region" description="Polar residues" evidence="1">
    <location>
        <begin position="195"/>
        <end position="207"/>
    </location>
</feature>
<dbReference type="InterPro" id="IPR015943">
    <property type="entry name" value="WD40/YVTN_repeat-like_dom_sf"/>
</dbReference>
<dbReference type="InterPro" id="IPR001680">
    <property type="entry name" value="WD40_rpt"/>
</dbReference>
<reference evidence="2" key="1">
    <citation type="submission" date="2018-11" db="EMBL/GenBank/DDBJ databases">
        <authorList>
            <consortium name="Pathogen Informatics"/>
        </authorList>
    </citation>
    <scope>NUCLEOTIDE SEQUENCE</scope>
</reference>
<feature type="region of interest" description="Disordered" evidence="1">
    <location>
        <begin position="149"/>
        <end position="231"/>
    </location>
</feature>
<gene>
    <name evidence="2" type="ORF">PXEA_LOCUS27514</name>
</gene>
<sequence length="369" mass="40592">MLNLIKNSGHGSFSLGPSTLAVSDPENLFFGRIPPSLLRSHWLRGEYQACKLPNRLLGKYLPYFPSEVPAHRAFTQINSDLHAGAGIPIKGSAGLGFTSPITNQASEMPYVRVSVQSIRFSPDGCWLAVGLNAVSSSADITSSHLSSSPAVASFASTTTSPPDRDEDNSPFNRLSPPISSTAHATSLRGQKMADQLQQKMQPKGNSQKHLEENDEHNRRLQGQPTVPVPKAQRDRLDCPVLIYRYPIDSSISSKKPVLYLTGHTRVVYNLAWSLSATLNSRESDCLQVNQRVRTVGLKETKVLASASADGTARIWWLRRLSVGGPEDLVSSDKELEEEEELGSCVRKKQATHEKDENLKTLGLYKFPIF</sequence>
<feature type="compositionally biased region" description="Polar residues" evidence="1">
    <location>
        <begin position="169"/>
        <end position="188"/>
    </location>
</feature>
<protein>
    <submittedName>
        <fullName evidence="2">Uncharacterized protein</fullName>
    </submittedName>
</protein>
<evidence type="ECO:0000256" key="1">
    <source>
        <dbReference type="SAM" id="MobiDB-lite"/>
    </source>
</evidence>
<feature type="compositionally biased region" description="Basic and acidic residues" evidence="1">
    <location>
        <begin position="208"/>
        <end position="218"/>
    </location>
</feature>